<dbReference type="GO" id="GO:0005737">
    <property type="term" value="C:cytoplasm"/>
    <property type="evidence" value="ECO:0007669"/>
    <property type="project" value="UniProtKB-SubCell"/>
</dbReference>
<feature type="region of interest" description="Disordered" evidence="10">
    <location>
        <begin position="216"/>
        <end position="239"/>
    </location>
</feature>
<protein>
    <recommendedName>
        <fullName evidence="3">protein-histidine N-methyltransferase</fullName>
        <ecNumber evidence="3">2.1.1.85</ecNumber>
    </recommendedName>
</protein>
<dbReference type="InterPro" id="IPR029063">
    <property type="entry name" value="SAM-dependent_MTases_sf"/>
</dbReference>
<name>A0A371D0S4_9APHY</name>
<dbReference type="PANTHER" id="PTHR14614">
    <property type="entry name" value="HEPATOCELLULAR CARCINOMA-ASSOCIATED ANTIGEN"/>
    <property type="match status" value="1"/>
</dbReference>
<dbReference type="Gene3D" id="3.40.50.150">
    <property type="entry name" value="Vaccinia Virus protein VP39"/>
    <property type="match status" value="1"/>
</dbReference>
<evidence type="ECO:0000256" key="4">
    <source>
        <dbReference type="ARBA" id="ARBA00022490"/>
    </source>
</evidence>
<dbReference type="Proteomes" id="UP000256964">
    <property type="component" value="Unassembled WGS sequence"/>
</dbReference>
<evidence type="ECO:0000256" key="3">
    <source>
        <dbReference type="ARBA" id="ARBA00012533"/>
    </source>
</evidence>
<dbReference type="GO" id="GO:0005634">
    <property type="term" value="C:nucleus"/>
    <property type="evidence" value="ECO:0007669"/>
    <property type="project" value="UniProtKB-SubCell"/>
</dbReference>
<sequence length="398" mass="42854">MFKFDFDVDDLDEGVESVFPAEDVGSSRATAANEGDAAEDVSKEISLADLVSKLPPGISFSPISIPLGSGGGTMLSRRDLFDARLQLICLDDAGTKDGHSEVDFVDAPSDLVPGVYEGGLKTWECSLDLVDCLHSIYGPDVANKIRGKRVIELGCGTAIPSIYLLHSIFSADPGQSAGDVIVHLQDYNELVLRLVTLPNVILAWYMSPASSAFRASAGTEAEQAEDAEPLPPADPTQPGELPITPALTAAFLESLRTYRVDLKFFSGSWATLDVDKPGRGPYDILLTSETIYRTASLQSLVDLVRRATAGRARGGSLDEAASRLTLSDTDSLQRLADEPYLCLVAAKLVYFGVGGGVNDFTEAIERPKDGKRLGRVQTVLERNRGVKRSVMRVVWESL</sequence>
<gene>
    <name evidence="11" type="ORF">OH76DRAFT_900921</name>
</gene>
<organism evidence="11 12">
    <name type="scientific">Lentinus brumalis</name>
    <dbReference type="NCBI Taxonomy" id="2498619"/>
    <lineage>
        <taxon>Eukaryota</taxon>
        <taxon>Fungi</taxon>
        <taxon>Dikarya</taxon>
        <taxon>Basidiomycota</taxon>
        <taxon>Agaricomycotina</taxon>
        <taxon>Agaricomycetes</taxon>
        <taxon>Polyporales</taxon>
        <taxon>Polyporaceae</taxon>
        <taxon>Lentinus</taxon>
    </lineage>
</organism>
<keyword evidence="6" id="KW-0808">Transferase</keyword>
<accession>A0A371D0S4</accession>
<dbReference type="STRING" id="139420.A0A371D0S4"/>
<dbReference type="OrthoDB" id="1723750at2759"/>
<evidence type="ECO:0000256" key="7">
    <source>
        <dbReference type="ARBA" id="ARBA00022691"/>
    </source>
</evidence>
<dbReference type="SUPFAM" id="SSF53335">
    <property type="entry name" value="S-adenosyl-L-methionine-dependent methyltransferases"/>
    <property type="match status" value="1"/>
</dbReference>
<comment type="similarity">
    <text evidence="9">Belongs to the methyltransferase superfamily. METTL18 family.</text>
</comment>
<dbReference type="AlphaFoldDB" id="A0A371D0S4"/>
<evidence type="ECO:0000256" key="1">
    <source>
        <dbReference type="ARBA" id="ARBA00004123"/>
    </source>
</evidence>
<evidence type="ECO:0000256" key="9">
    <source>
        <dbReference type="ARBA" id="ARBA00038126"/>
    </source>
</evidence>
<evidence type="ECO:0000256" key="8">
    <source>
        <dbReference type="ARBA" id="ARBA00023242"/>
    </source>
</evidence>
<keyword evidence="8" id="KW-0539">Nucleus</keyword>
<dbReference type="EMBL" id="KZ857430">
    <property type="protein sequence ID" value="RDX46151.1"/>
    <property type="molecule type" value="Genomic_DNA"/>
</dbReference>
<evidence type="ECO:0000256" key="10">
    <source>
        <dbReference type="SAM" id="MobiDB-lite"/>
    </source>
</evidence>
<keyword evidence="12" id="KW-1185">Reference proteome</keyword>
<comment type="subcellular location">
    <subcellularLocation>
        <location evidence="2">Cytoplasm</location>
    </subcellularLocation>
    <subcellularLocation>
        <location evidence="1">Nucleus</location>
    </subcellularLocation>
</comment>
<evidence type="ECO:0000313" key="12">
    <source>
        <dbReference type="Proteomes" id="UP000256964"/>
    </source>
</evidence>
<reference evidence="11 12" key="1">
    <citation type="journal article" date="2018" name="Biotechnol. Biofuels">
        <title>Integrative visual omics of the white-rot fungus Polyporus brumalis exposes the biotechnological potential of its oxidative enzymes for delignifying raw plant biomass.</title>
        <authorList>
            <person name="Miyauchi S."/>
            <person name="Rancon A."/>
            <person name="Drula E."/>
            <person name="Hage H."/>
            <person name="Chaduli D."/>
            <person name="Favel A."/>
            <person name="Grisel S."/>
            <person name="Henrissat B."/>
            <person name="Herpoel-Gimbert I."/>
            <person name="Ruiz-Duenas F.J."/>
            <person name="Chevret D."/>
            <person name="Hainaut M."/>
            <person name="Lin J."/>
            <person name="Wang M."/>
            <person name="Pangilinan J."/>
            <person name="Lipzen A."/>
            <person name="Lesage-Meessen L."/>
            <person name="Navarro D."/>
            <person name="Riley R."/>
            <person name="Grigoriev I.V."/>
            <person name="Zhou S."/>
            <person name="Raouche S."/>
            <person name="Rosso M.N."/>
        </authorList>
    </citation>
    <scope>NUCLEOTIDE SEQUENCE [LARGE SCALE GENOMIC DNA]</scope>
    <source>
        <strain evidence="11 12">BRFM 1820</strain>
    </source>
</reference>
<dbReference type="EC" id="2.1.1.85" evidence="3"/>
<proteinExistence type="inferred from homology"/>
<evidence type="ECO:0000256" key="2">
    <source>
        <dbReference type="ARBA" id="ARBA00004496"/>
    </source>
</evidence>
<keyword evidence="5" id="KW-0489">Methyltransferase</keyword>
<evidence type="ECO:0000313" key="11">
    <source>
        <dbReference type="EMBL" id="RDX46151.1"/>
    </source>
</evidence>
<dbReference type="GO" id="GO:0018064">
    <property type="term" value="F:protein-L-histidine N-tele-methyltransferase activity"/>
    <property type="evidence" value="ECO:0007669"/>
    <property type="project" value="UniProtKB-EC"/>
</dbReference>
<dbReference type="InterPro" id="IPR019410">
    <property type="entry name" value="Methyltransf_16"/>
</dbReference>
<evidence type="ECO:0000256" key="5">
    <source>
        <dbReference type="ARBA" id="ARBA00022603"/>
    </source>
</evidence>
<keyword evidence="4" id="KW-0963">Cytoplasm</keyword>
<evidence type="ECO:0000256" key="6">
    <source>
        <dbReference type="ARBA" id="ARBA00022679"/>
    </source>
</evidence>
<keyword evidence="7" id="KW-0949">S-adenosyl-L-methionine</keyword>
<dbReference type="GO" id="GO:0032259">
    <property type="term" value="P:methylation"/>
    <property type="evidence" value="ECO:0007669"/>
    <property type="project" value="UniProtKB-KW"/>
</dbReference>
<dbReference type="PANTHER" id="PTHR14614:SF39">
    <property type="entry name" value="HISTIDINE PROTEIN METHYLTRANSFERASE 1 HOMOLOG"/>
    <property type="match status" value="1"/>
</dbReference>